<organism evidence="1 2">
    <name type="scientific">Siculibacillus lacustris</name>
    <dbReference type="NCBI Taxonomy" id="1549641"/>
    <lineage>
        <taxon>Bacteria</taxon>
        <taxon>Pseudomonadati</taxon>
        <taxon>Pseudomonadota</taxon>
        <taxon>Alphaproteobacteria</taxon>
        <taxon>Hyphomicrobiales</taxon>
        <taxon>Ancalomicrobiaceae</taxon>
        <taxon>Siculibacillus</taxon>
    </lineage>
</organism>
<keyword evidence="2" id="KW-1185">Reference proteome</keyword>
<dbReference type="Gene3D" id="3.30.110.170">
    <property type="entry name" value="Protein of unknown function (DUF541), domain 1"/>
    <property type="match status" value="1"/>
</dbReference>
<dbReference type="Pfam" id="PF04402">
    <property type="entry name" value="SIMPL"/>
    <property type="match status" value="1"/>
</dbReference>
<dbReference type="Proteomes" id="UP000292781">
    <property type="component" value="Unassembled WGS sequence"/>
</dbReference>
<dbReference type="OrthoDB" id="5510711at2"/>
<sequence>MVAAVAGAGGSLTGTSFTVSDEREIVAGLERDALKSAIAKARGLIEAAGGRPGRVLAIYDTEHWSEGGAADLARKPPGPEIRFTILPGTTRLTGVTQVIVESLAP</sequence>
<evidence type="ECO:0000313" key="2">
    <source>
        <dbReference type="Proteomes" id="UP000292781"/>
    </source>
</evidence>
<comment type="caution">
    <text evidence="1">The sequence shown here is derived from an EMBL/GenBank/DDBJ whole genome shotgun (WGS) entry which is preliminary data.</text>
</comment>
<accession>A0A4Q9VUE9</accession>
<evidence type="ECO:0000313" key="1">
    <source>
        <dbReference type="EMBL" id="TBW39294.1"/>
    </source>
</evidence>
<name>A0A4Q9VUE9_9HYPH</name>
<reference evidence="1 2" key="1">
    <citation type="submission" date="2019-02" db="EMBL/GenBank/DDBJ databases">
        <title>Siculibacillus lacustris gen. nov., sp. nov., a new rosette-forming bacterium isolated from a freshwater crater lake (Lake St. Ana, Romania).</title>
        <authorList>
            <person name="Felfoldi T."/>
            <person name="Marton Z."/>
            <person name="Szabo A."/>
            <person name="Mentes A."/>
            <person name="Boka K."/>
            <person name="Marialigeti K."/>
            <person name="Mathe I."/>
            <person name="Koncz M."/>
            <person name="Schumann P."/>
            <person name="Toth E."/>
        </authorList>
    </citation>
    <scope>NUCLEOTIDE SEQUENCE [LARGE SCALE GENOMIC DNA]</scope>
    <source>
        <strain evidence="1 2">SA-279</strain>
    </source>
</reference>
<dbReference type="InterPro" id="IPR007497">
    <property type="entry name" value="SIMPL/DUF541"/>
</dbReference>
<proteinExistence type="predicted"/>
<gene>
    <name evidence="1" type="ORF">EYW49_07345</name>
</gene>
<protein>
    <submittedName>
        <fullName evidence="1">SIMPL domain-containing protein</fullName>
    </submittedName>
</protein>
<dbReference type="AlphaFoldDB" id="A0A4Q9VUE9"/>
<dbReference type="EMBL" id="SJFN01000008">
    <property type="protein sequence ID" value="TBW39294.1"/>
    <property type="molecule type" value="Genomic_DNA"/>
</dbReference>